<feature type="compositionally biased region" description="Polar residues" evidence="1">
    <location>
        <begin position="43"/>
        <end position="52"/>
    </location>
</feature>
<feature type="compositionally biased region" description="Basic and acidic residues" evidence="1">
    <location>
        <begin position="134"/>
        <end position="150"/>
    </location>
</feature>
<gene>
    <name evidence="3" type="primary">LOC108738419</name>
</gene>
<accession>A0A1W4X4L7</accession>
<evidence type="ECO:0000313" key="3">
    <source>
        <dbReference type="RefSeq" id="XP_018327323.1"/>
    </source>
</evidence>
<dbReference type="AlphaFoldDB" id="A0A1W4X4L7"/>
<keyword evidence="2" id="KW-1185">Reference proteome</keyword>
<feature type="compositionally biased region" description="Basic and acidic residues" evidence="1">
    <location>
        <begin position="61"/>
        <end position="78"/>
    </location>
</feature>
<reference evidence="3" key="1">
    <citation type="submission" date="2025-08" db="UniProtKB">
        <authorList>
            <consortium name="RefSeq"/>
        </authorList>
    </citation>
    <scope>IDENTIFICATION</scope>
    <source>
        <tissue evidence="3">Entire body</tissue>
    </source>
</reference>
<sequence>MDTESIKMSQKAGKKTRRRTEEELESTGNETKNVDSRAALENGKSNDNSLNEEVQEIQAETNDKIEVPEKRRLIETRSRSSTPIMKKVKPTEPQTESLQESGNSNVTEEKKNGSGDALNSSLDSVQEEEIESESQTHENSELQLKLDDSPILRSKVNKSVVTSHIPSETQSSETEQKQTENRQPYVSLVRMENLDNKKDNDSSNLQDSVESNDSTKKPEENITNGHEESNDSFASLATNDLSTVAVCESDATRLNAEFSLKDSEILDSPSNSFLNITKDKSLVDTCRRLSSRKSIRPLDEDFRKRVLRSNLENKDSLDSPYPSRYSVERITGMKRKNHSITPPDTKRARTEGGTIMSYISRPISTLKRRISRSDLQSNTPKLTGYKTRYEGFEINSGSQVGVEVGRSDMEKKWCSIM</sequence>
<organism evidence="2 3">
    <name type="scientific">Agrilus planipennis</name>
    <name type="common">Emerald ash borer</name>
    <name type="synonym">Agrilus marcopoli</name>
    <dbReference type="NCBI Taxonomy" id="224129"/>
    <lineage>
        <taxon>Eukaryota</taxon>
        <taxon>Metazoa</taxon>
        <taxon>Ecdysozoa</taxon>
        <taxon>Arthropoda</taxon>
        <taxon>Hexapoda</taxon>
        <taxon>Insecta</taxon>
        <taxon>Pterygota</taxon>
        <taxon>Neoptera</taxon>
        <taxon>Endopterygota</taxon>
        <taxon>Coleoptera</taxon>
        <taxon>Polyphaga</taxon>
        <taxon>Elateriformia</taxon>
        <taxon>Buprestoidea</taxon>
        <taxon>Buprestidae</taxon>
        <taxon>Agrilinae</taxon>
        <taxon>Agrilus</taxon>
    </lineage>
</organism>
<feature type="region of interest" description="Disordered" evidence="1">
    <location>
        <begin position="1"/>
        <end position="232"/>
    </location>
</feature>
<protein>
    <submittedName>
        <fullName evidence="3">Uncharacterized protein DDB_G0286299-like isoform X1</fullName>
    </submittedName>
</protein>
<dbReference type="Proteomes" id="UP000192223">
    <property type="component" value="Unplaced"/>
</dbReference>
<feature type="compositionally biased region" description="Polar residues" evidence="1">
    <location>
        <begin position="157"/>
        <end position="173"/>
    </location>
</feature>
<dbReference type="OrthoDB" id="6778555at2759"/>
<evidence type="ECO:0000256" key="1">
    <source>
        <dbReference type="SAM" id="MobiDB-lite"/>
    </source>
</evidence>
<dbReference type="InParanoid" id="A0A1W4X4L7"/>
<feature type="compositionally biased region" description="Polar residues" evidence="1">
    <location>
        <begin position="92"/>
        <end position="106"/>
    </location>
</feature>
<dbReference type="RefSeq" id="XP_018327323.1">
    <property type="nucleotide sequence ID" value="XM_018471821.1"/>
</dbReference>
<name>A0A1W4X4L7_AGRPL</name>
<dbReference type="KEGG" id="apln:108738419"/>
<feature type="compositionally biased region" description="Basic and acidic residues" evidence="1">
    <location>
        <begin position="213"/>
        <end position="229"/>
    </location>
</feature>
<proteinExistence type="predicted"/>
<evidence type="ECO:0000313" key="2">
    <source>
        <dbReference type="Proteomes" id="UP000192223"/>
    </source>
</evidence>
<feature type="compositionally biased region" description="Basic and acidic residues" evidence="1">
    <location>
        <begin position="192"/>
        <end position="201"/>
    </location>
</feature>
<dbReference type="GeneID" id="108738419"/>